<dbReference type="PANTHER" id="PTHR10694:SF104">
    <property type="entry name" value="LYSINE-SPECIFIC DEMETHYLASE 4C"/>
    <property type="match status" value="1"/>
</dbReference>
<dbReference type="Pfam" id="PF13832">
    <property type="entry name" value="zf-HC5HC2H_2"/>
    <property type="match status" value="1"/>
</dbReference>
<keyword evidence="10" id="KW-0223">Dioxygenase</keyword>
<evidence type="ECO:0000256" key="13">
    <source>
        <dbReference type="ARBA" id="ARBA00023015"/>
    </source>
</evidence>
<feature type="region of interest" description="Disordered" evidence="17">
    <location>
        <begin position="418"/>
        <end position="460"/>
    </location>
</feature>
<feature type="region of interest" description="Disordered" evidence="17">
    <location>
        <begin position="678"/>
        <end position="722"/>
    </location>
</feature>
<dbReference type="SUPFAM" id="SSF51197">
    <property type="entry name" value="Clavaminate synthase-like"/>
    <property type="match status" value="1"/>
</dbReference>
<dbReference type="InterPro" id="IPR003349">
    <property type="entry name" value="JmjN"/>
</dbReference>
<evidence type="ECO:0000259" key="20">
    <source>
        <dbReference type="PROSITE" id="PS51805"/>
    </source>
</evidence>
<dbReference type="EC" id="1.14.11.66" evidence="4"/>
<keyword evidence="12" id="KW-0408">Iron</keyword>
<dbReference type="STRING" id="84645.A0A498LD06"/>
<dbReference type="Gene3D" id="3.10.330.70">
    <property type="match status" value="1"/>
</dbReference>
<dbReference type="PANTHER" id="PTHR10694">
    <property type="entry name" value="LYSINE-SPECIFIC DEMETHYLASE"/>
    <property type="match status" value="1"/>
</dbReference>
<evidence type="ECO:0000256" key="16">
    <source>
        <dbReference type="ARBA" id="ARBA00049349"/>
    </source>
</evidence>
<comment type="catalytic activity">
    <reaction evidence="16">
        <text>N(6),N(6),N(6)-trimethyl-L-lysyl(9)-[histone H3] + 2 2-oxoglutarate + 2 O2 = N(6)-methyl-L-lysyl(9)-[histone H3] + 2 formaldehyde + 2 succinate + 2 CO2</text>
        <dbReference type="Rhea" id="RHEA:60200"/>
        <dbReference type="Rhea" id="RHEA-COMP:15538"/>
        <dbReference type="Rhea" id="RHEA-COMP:15542"/>
        <dbReference type="ChEBI" id="CHEBI:15379"/>
        <dbReference type="ChEBI" id="CHEBI:16526"/>
        <dbReference type="ChEBI" id="CHEBI:16810"/>
        <dbReference type="ChEBI" id="CHEBI:16842"/>
        <dbReference type="ChEBI" id="CHEBI:30031"/>
        <dbReference type="ChEBI" id="CHEBI:61929"/>
        <dbReference type="ChEBI" id="CHEBI:61961"/>
        <dbReference type="EC" id="1.14.11.66"/>
    </reaction>
</comment>
<comment type="subcellular location">
    <subcellularLocation>
        <location evidence="2">Nucleus</location>
    </subcellularLocation>
</comment>
<keyword evidence="8" id="KW-0862">Zinc</keyword>
<dbReference type="SUPFAM" id="SSF57903">
    <property type="entry name" value="FYVE/PHD zinc finger"/>
    <property type="match status" value="1"/>
</dbReference>
<keyword evidence="7" id="KW-0863">Zinc-finger</keyword>
<evidence type="ECO:0000313" key="22">
    <source>
        <dbReference type="Proteomes" id="UP000290572"/>
    </source>
</evidence>
<feature type="region of interest" description="Disordered" evidence="17">
    <location>
        <begin position="312"/>
        <end position="392"/>
    </location>
</feature>
<sequence>MAGVGASAPANPACKIMTFRPTMEEFKDFNQYLVYMESQGAHRAGLAKVIPPKGWKPRRNYDDIDDFVIQAPIQQMVAGQSGLFTQYNIQKKPLTVQEFRRLANSDMYCTPRYLNYEDLERKYWKNLTFVSPIYGADVSGTLYDEDIEEWNIGHLNSILDVIEEDCGVSIQGVNTPYLYFGMWKTSFSWHTEDMDLYSINYLHFGEPKSWYAIPPEHGKRLERLAIGKNFKITQEAGEFMITFPYGYHAGFNHGFNCAESTNFASIRWINYGKVATQCTCSKDMVKISMDPFVRRFQPDRYQAWTQGKDSCPLDHTLATPSTTPELQSWLQRRRRKAPSTTSVHYPRACSKRLKTVDTAPGKGVSRRSRGAALTSKNKDKEDLEKQEKESQYSGLAGPCRQMCVVKVTRVENDLLAHSTKQVTDASSERLSTPPLSPTSRESDPNPADLMDTRDSEMEREDKQTSLCLEEHSSCLTSSQGSFVESKPFTIWKNLSSQNPAVLIESLQPELVVGLTTGVSSLTDYAHESLSYTMWSESGCQPEKFPDSPNSSPCTQTWTNLEPIPMQCSDADMAPNAPPDLKQENMELEPAEACVLSEQAGSQEPQEEEFKAQEYYEGAKSEHDGSVSDSDSCESGDKGADSSSESSEENAMSDPEYVETGLEPGEVCTYHMQTVKKTTKSWRHPLRKPTARAVPSAVKQQAASDDETLEECATKEEEPETEEWAKPLVHLWQHRKTHFQYEREYNTSAAKTAPHCAVCALFMPYYQPDNLEDRRHDVLMSAAAESQGSCSQEVGLRSRPLIPEICFAYQEGPCPLNTLLEEDGSSPLVACNSCCVQVHASCYGVAAHDVSPVWTCDRCVSGDLAAGCCLCNLRGGALKRTTDDRWAHVMCAVGLPEVKFIDVVKRAPIDISAIPVQRYKLKCIYCRNRIKKLSGACIQCSCGRCPTSFHVTCAHAAGVPMEPDDWPYVVFITCHRHQSRSSSAKVKVSKSELEVGQTVISKHKNLRYYSSRVTQVMAQTFYEVMFDDGSFSNDTFPEDIVSRDCAQLGPPEVGEAVQVKWPDGLFYGAKYLGSNTSYMYQVEFEDGSQVLAKREDIYTLDEDLPKKVKGRLSTASSMRFQDAFFTTQGERKRRRTPNSRFQTDYIAHISPRTFTRNSETRSKAN</sequence>
<evidence type="ECO:0000256" key="3">
    <source>
        <dbReference type="ARBA" id="ARBA00009711"/>
    </source>
</evidence>
<name>A0A498LD06_LABRO</name>
<evidence type="ECO:0000256" key="10">
    <source>
        <dbReference type="ARBA" id="ARBA00022964"/>
    </source>
</evidence>
<keyword evidence="21" id="KW-0489">Methyltransferase</keyword>
<evidence type="ECO:0000259" key="19">
    <source>
        <dbReference type="PROSITE" id="PS51184"/>
    </source>
</evidence>
<accession>A0A498LD06</accession>
<feature type="compositionally biased region" description="Polar residues" evidence="17">
    <location>
        <begin position="418"/>
        <end position="430"/>
    </location>
</feature>
<comment type="caution">
    <text evidence="21">The sequence shown here is derived from an EMBL/GenBank/DDBJ whole genome shotgun (WGS) entry which is preliminary data.</text>
</comment>
<dbReference type="GO" id="GO:0008270">
    <property type="term" value="F:zinc ion binding"/>
    <property type="evidence" value="ECO:0007669"/>
    <property type="project" value="UniProtKB-KW"/>
</dbReference>
<dbReference type="Gene3D" id="3.30.40.10">
    <property type="entry name" value="Zinc/RING finger domain, C3HC4 (zinc finger)"/>
    <property type="match status" value="1"/>
</dbReference>
<feature type="compositionally biased region" description="Basic and acidic residues" evidence="17">
    <location>
        <begin position="450"/>
        <end position="460"/>
    </location>
</feature>
<dbReference type="SMART" id="SM00249">
    <property type="entry name" value="PHD"/>
    <property type="match status" value="2"/>
</dbReference>
<dbReference type="InterPro" id="IPR003347">
    <property type="entry name" value="JmjC_dom"/>
</dbReference>
<dbReference type="CDD" id="cd20465">
    <property type="entry name" value="Tudor_JMJD2C_rpt1"/>
    <property type="match status" value="1"/>
</dbReference>
<keyword evidence="5" id="KW-0479">Metal-binding</keyword>
<dbReference type="InterPro" id="IPR013083">
    <property type="entry name" value="Znf_RING/FYVE/PHD"/>
</dbReference>
<comment type="cofactor">
    <cofactor evidence="1">
        <name>Fe(2+)</name>
        <dbReference type="ChEBI" id="CHEBI:29033"/>
    </cofactor>
</comment>
<feature type="domain" description="JmjC" evidence="19">
    <location>
        <begin position="144"/>
        <end position="280"/>
    </location>
</feature>
<dbReference type="SMART" id="SM00333">
    <property type="entry name" value="TUDOR"/>
    <property type="match status" value="2"/>
</dbReference>
<gene>
    <name evidence="21" type="ORF">ROHU_033789</name>
</gene>
<dbReference type="InterPro" id="IPR002999">
    <property type="entry name" value="Tudor"/>
</dbReference>
<feature type="domain" description="PHD-type" evidence="20">
    <location>
        <begin position="864"/>
        <end position="977"/>
    </location>
</feature>
<dbReference type="InterPro" id="IPR040477">
    <property type="entry name" value="KDM4-like_Tudor"/>
</dbReference>
<keyword evidence="22" id="KW-1185">Reference proteome</keyword>
<dbReference type="PROSITE" id="PS51184">
    <property type="entry name" value="JMJC"/>
    <property type="match status" value="1"/>
</dbReference>
<evidence type="ECO:0000256" key="17">
    <source>
        <dbReference type="SAM" id="MobiDB-lite"/>
    </source>
</evidence>
<keyword evidence="14" id="KW-0804">Transcription</keyword>
<evidence type="ECO:0000256" key="8">
    <source>
        <dbReference type="ARBA" id="ARBA00022833"/>
    </source>
</evidence>
<evidence type="ECO:0000256" key="14">
    <source>
        <dbReference type="ARBA" id="ARBA00023163"/>
    </source>
</evidence>
<evidence type="ECO:0000256" key="6">
    <source>
        <dbReference type="ARBA" id="ARBA00022737"/>
    </source>
</evidence>
<dbReference type="FunFam" id="3.30.40.10:FF:000029">
    <property type="entry name" value="lysine-specific demethylase 4C isoform X1"/>
    <property type="match status" value="1"/>
</dbReference>
<keyword evidence="6" id="KW-0677">Repeat</keyword>
<dbReference type="GO" id="GO:0140684">
    <property type="term" value="F:histone H3K9me2/H3K9me3 demethylase activity"/>
    <property type="evidence" value="ECO:0007669"/>
    <property type="project" value="UniProtKB-EC"/>
</dbReference>
<dbReference type="GO" id="GO:0010468">
    <property type="term" value="P:regulation of gene expression"/>
    <property type="evidence" value="ECO:0007669"/>
    <property type="project" value="TreeGrafter"/>
</dbReference>
<protein>
    <recommendedName>
        <fullName evidence="4">[histone H3]-trimethyl-L-lysine(9) demethylase</fullName>
        <ecNumber evidence="4">1.14.11.66</ecNumber>
    </recommendedName>
</protein>
<dbReference type="Gene3D" id="2.30.30.140">
    <property type="match status" value="1"/>
</dbReference>
<feature type="region of interest" description="Disordered" evidence="17">
    <location>
        <begin position="617"/>
        <end position="655"/>
    </location>
</feature>
<dbReference type="GO" id="GO:0032259">
    <property type="term" value="P:methylation"/>
    <property type="evidence" value="ECO:0007669"/>
    <property type="project" value="UniProtKB-KW"/>
</dbReference>
<keyword evidence="13" id="KW-0805">Transcription regulation</keyword>
<evidence type="ECO:0000256" key="1">
    <source>
        <dbReference type="ARBA" id="ARBA00001954"/>
    </source>
</evidence>
<dbReference type="PROSITE" id="PS51805">
    <property type="entry name" value="EPHD"/>
    <property type="match status" value="1"/>
</dbReference>
<dbReference type="SMART" id="SM00545">
    <property type="entry name" value="JmjN"/>
    <property type="match status" value="1"/>
</dbReference>
<keyword evidence="15" id="KW-0539">Nucleus</keyword>
<dbReference type="FunFam" id="2.60.120.650:FF:000071">
    <property type="entry name" value="Lysine (K)-specific demethylase 4B"/>
    <property type="match status" value="1"/>
</dbReference>
<dbReference type="AlphaFoldDB" id="A0A498LD06"/>
<dbReference type="FunFam" id="3.10.330.70:FF:000001">
    <property type="entry name" value="Putative lysine-specific demethylase 4a"/>
    <property type="match status" value="1"/>
</dbReference>
<dbReference type="PROSITE" id="PS51183">
    <property type="entry name" value="JMJN"/>
    <property type="match status" value="1"/>
</dbReference>
<dbReference type="Pfam" id="PF13831">
    <property type="entry name" value="PHD_2"/>
    <property type="match status" value="1"/>
</dbReference>
<dbReference type="EMBL" id="QBIY01013429">
    <property type="protein sequence ID" value="RXN04806.1"/>
    <property type="molecule type" value="Genomic_DNA"/>
</dbReference>
<dbReference type="SUPFAM" id="SSF63748">
    <property type="entry name" value="Tudor/PWWP/MBT"/>
    <property type="match status" value="2"/>
</dbReference>
<dbReference type="SMART" id="SM00558">
    <property type="entry name" value="JmjC"/>
    <property type="match status" value="1"/>
</dbReference>
<dbReference type="InterPro" id="IPR011011">
    <property type="entry name" value="Znf_FYVE_PHD"/>
</dbReference>
<keyword evidence="21" id="KW-0808">Transferase</keyword>
<evidence type="ECO:0000256" key="4">
    <source>
        <dbReference type="ARBA" id="ARBA00012900"/>
    </source>
</evidence>
<keyword evidence="9" id="KW-0156">Chromatin regulator</keyword>
<dbReference type="GO" id="GO:0005634">
    <property type="term" value="C:nucleus"/>
    <property type="evidence" value="ECO:0007669"/>
    <property type="project" value="UniProtKB-SubCell"/>
</dbReference>
<organism evidence="21 22">
    <name type="scientific">Labeo rohita</name>
    <name type="common">Indian major carp</name>
    <name type="synonym">Cyprinus rohita</name>
    <dbReference type="NCBI Taxonomy" id="84645"/>
    <lineage>
        <taxon>Eukaryota</taxon>
        <taxon>Metazoa</taxon>
        <taxon>Chordata</taxon>
        <taxon>Craniata</taxon>
        <taxon>Vertebrata</taxon>
        <taxon>Euteleostomi</taxon>
        <taxon>Actinopterygii</taxon>
        <taxon>Neopterygii</taxon>
        <taxon>Teleostei</taxon>
        <taxon>Ostariophysi</taxon>
        <taxon>Cypriniformes</taxon>
        <taxon>Cyprinidae</taxon>
        <taxon>Labeoninae</taxon>
        <taxon>Labeonini</taxon>
        <taxon>Labeo</taxon>
    </lineage>
</organism>
<evidence type="ECO:0000256" key="2">
    <source>
        <dbReference type="ARBA" id="ARBA00004123"/>
    </source>
</evidence>
<reference evidence="21 22" key="1">
    <citation type="submission" date="2018-03" db="EMBL/GenBank/DDBJ databases">
        <title>Draft genome sequence of Rohu Carp (Labeo rohita).</title>
        <authorList>
            <person name="Das P."/>
            <person name="Kushwaha B."/>
            <person name="Joshi C.G."/>
            <person name="Kumar D."/>
            <person name="Nagpure N.S."/>
            <person name="Sahoo L."/>
            <person name="Das S.P."/>
            <person name="Bit A."/>
            <person name="Patnaik S."/>
            <person name="Meher P.K."/>
            <person name="Jayasankar P."/>
            <person name="Koringa P.G."/>
            <person name="Patel N.V."/>
            <person name="Hinsu A.T."/>
            <person name="Kumar R."/>
            <person name="Pandey M."/>
            <person name="Agarwal S."/>
            <person name="Srivastava S."/>
            <person name="Singh M."/>
            <person name="Iquebal M.A."/>
            <person name="Jaiswal S."/>
            <person name="Angadi U.B."/>
            <person name="Kumar N."/>
            <person name="Raza M."/>
            <person name="Shah T.M."/>
            <person name="Rai A."/>
            <person name="Jena J.K."/>
        </authorList>
    </citation>
    <scope>NUCLEOTIDE SEQUENCE [LARGE SCALE GENOMIC DNA]</scope>
    <source>
        <strain evidence="21">DASCIFA01</strain>
        <tissue evidence="21">Testis</tissue>
    </source>
</reference>
<evidence type="ECO:0000313" key="21">
    <source>
        <dbReference type="EMBL" id="RXN04806.1"/>
    </source>
</evidence>
<feature type="compositionally biased region" description="Basic residues" evidence="17">
    <location>
        <begin position="678"/>
        <end position="689"/>
    </location>
</feature>
<dbReference type="InterPro" id="IPR019787">
    <property type="entry name" value="Znf_PHD-finger"/>
</dbReference>
<keyword evidence="11" id="KW-0560">Oxidoreductase</keyword>
<evidence type="ECO:0000256" key="15">
    <source>
        <dbReference type="ARBA" id="ARBA00023242"/>
    </source>
</evidence>
<evidence type="ECO:0000256" key="12">
    <source>
        <dbReference type="ARBA" id="ARBA00023004"/>
    </source>
</evidence>
<evidence type="ECO:0000259" key="18">
    <source>
        <dbReference type="PROSITE" id="PS51183"/>
    </source>
</evidence>
<dbReference type="Gene3D" id="2.60.120.650">
    <property type="entry name" value="Cupin"/>
    <property type="match status" value="2"/>
</dbReference>
<evidence type="ECO:0000256" key="5">
    <source>
        <dbReference type="ARBA" id="ARBA00022723"/>
    </source>
</evidence>
<dbReference type="GO" id="GO:0000785">
    <property type="term" value="C:chromatin"/>
    <property type="evidence" value="ECO:0007669"/>
    <property type="project" value="TreeGrafter"/>
</dbReference>
<dbReference type="Pfam" id="PF02375">
    <property type="entry name" value="JmjN"/>
    <property type="match status" value="1"/>
</dbReference>
<feature type="compositionally biased region" description="Polar residues" evidence="17">
    <location>
        <begin position="318"/>
        <end position="330"/>
    </location>
</feature>
<feature type="domain" description="JmjN" evidence="18">
    <location>
        <begin position="16"/>
        <end position="58"/>
    </location>
</feature>
<comment type="similarity">
    <text evidence="3">Belongs to the JHDM3 histone demethylase family.</text>
</comment>
<evidence type="ECO:0000256" key="9">
    <source>
        <dbReference type="ARBA" id="ARBA00022853"/>
    </source>
</evidence>
<dbReference type="InterPro" id="IPR034732">
    <property type="entry name" value="EPHD"/>
</dbReference>
<dbReference type="Pfam" id="PF18104">
    <property type="entry name" value="Tudor_2"/>
    <property type="match status" value="2"/>
</dbReference>
<dbReference type="GO" id="GO:0051864">
    <property type="term" value="F:histone H3K36 demethylase activity"/>
    <property type="evidence" value="ECO:0007669"/>
    <property type="project" value="TreeGrafter"/>
</dbReference>
<dbReference type="InterPro" id="IPR001965">
    <property type="entry name" value="Znf_PHD"/>
</dbReference>
<feature type="compositionally biased region" description="Basic and acidic residues" evidence="17">
    <location>
        <begin position="376"/>
        <end position="390"/>
    </location>
</feature>
<dbReference type="GO" id="GO:0008168">
    <property type="term" value="F:methyltransferase activity"/>
    <property type="evidence" value="ECO:0007669"/>
    <property type="project" value="UniProtKB-KW"/>
</dbReference>
<evidence type="ECO:0000256" key="11">
    <source>
        <dbReference type="ARBA" id="ARBA00023002"/>
    </source>
</evidence>
<dbReference type="Proteomes" id="UP000290572">
    <property type="component" value="Unassembled WGS sequence"/>
</dbReference>
<dbReference type="Pfam" id="PF02373">
    <property type="entry name" value="JmjC"/>
    <property type="match status" value="2"/>
</dbReference>
<proteinExistence type="inferred from homology"/>
<evidence type="ECO:0000256" key="7">
    <source>
        <dbReference type="ARBA" id="ARBA00022771"/>
    </source>
</evidence>